<dbReference type="Gene3D" id="1.10.3080.10">
    <property type="entry name" value="Clc chloride channel"/>
    <property type="match status" value="1"/>
</dbReference>
<dbReference type="GO" id="GO:0034707">
    <property type="term" value="C:chloride channel complex"/>
    <property type="evidence" value="ECO:0007669"/>
    <property type="project" value="UniProtKB-KW"/>
</dbReference>
<evidence type="ECO:0000256" key="3">
    <source>
        <dbReference type="ARBA" id="ARBA00022692"/>
    </source>
</evidence>
<keyword evidence="8" id="KW-0868">Chloride</keyword>
<dbReference type="SUPFAM" id="SSF81340">
    <property type="entry name" value="Clc chloride channel"/>
    <property type="match status" value="1"/>
</dbReference>
<feature type="transmembrane region" description="Helical" evidence="10">
    <location>
        <begin position="152"/>
        <end position="177"/>
    </location>
</feature>
<evidence type="ECO:0000256" key="1">
    <source>
        <dbReference type="ARBA" id="ARBA00004141"/>
    </source>
</evidence>
<dbReference type="PROSITE" id="PS51202">
    <property type="entry name" value="RCK_C"/>
    <property type="match status" value="1"/>
</dbReference>
<dbReference type="InterPro" id="IPR036721">
    <property type="entry name" value="RCK_C_sf"/>
</dbReference>
<evidence type="ECO:0000256" key="2">
    <source>
        <dbReference type="ARBA" id="ARBA00022448"/>
    </source>
</evidence>
<keyword evidence="6 10" id="KW-0472">Membrane</keyword>
<keyword evidence="2" id="KW-0813">Transport</keyword>
<keyword evidence="7" id="KW-0869">Chloride channel</keyword>
<evidence type="ECO:0000256" key="5">
    <source>
        <dbReference type="ARBA" id="ARBA00023065"/>
    </source>
</evidence>
<feature type="transmembrane region" description="Helical" evidence="10">
    <location>
        <begin position="184"/>
        <end position="206"/>
    </location>
</feature>
<comment type="subcellular location">
    <subcellularLocation>
        <location evidence="1">Membrane</location>
        <topology evidence="1">Multi-pass membrane protein</topology>
    </subcellularLocation>
</comment>
<keyword evidence="3 10" id="KW-0812">Transmembrane</keyword>
<feature type="transmembrane region" description="Helical" evidence="10">
    <location>
        <begin position="263"/>
        <end position="283"/>
    </location>
</feature>
<dbReference type="RefSeq" id="WP_170231054.1">
    <property type="nucleotide sequence ID" value="NZ_BJYC01000024.1"/>
</dbReference>
<keyword evidence="13" id="KW-1185">Reference proteome</keyword>
<keyword evidence="5" id="KW-0406">Ion transport</keyword>
<evidence type="ECO:0000256" key="8">
    <source>
        <dbReference type="ARBA" id="ARBA00023214"/>
    </source>
</evidence>
<dbReference type="Gene3D" id="3.30.70.1450">
    <property type="entry name" value="Regulator of K+ conductance, C-terminal domain"/>
    <property type="match status" value="1"/>
</dbReference>
<dbReference type="InterPro" id="IPR050368">
    <property type="entry name" value="ClC-type_chloride_channel"/>
</dbReference>
<dbReference type="CDD" id="cd01031">
    <property type="entry name" value="EriC"/>
    <property type="match status" value="1"/>
</dbReference>
<proteinExistence type="predicted"/>
<sequence>MKTLNLFEWSKIAYVARGLLVGVIVGIVVSLFRVSIETMLTIMRDVYAFAGNNPIWVLPLIVGIAIIAFIIALMIRDEPDIKGSGIQDIEGQLHGVLKLNWLSILWRKFVGGVLSIGSGLALGREGPSIQLGGAVGQGVNHYLKGNKSQQNILISAGASAGLSAAFNAPVSGIMFILEEVHHKFSGVLLLTAFSASITANFVAYTIFGVQPALDLGSLLQFPLEHYVHLVIMGIFVAVMGWAYQEVLMYMPKLYQKIPIPPYLYGFLPFILVIPIGIFLPEMLGGGTGIISLISSGRISTLLLVGIFLFRFVYSHISYGSGLPGGIFIPVLSLGALLGAIYGNGALWITGIEDIFIRSFIIYAMGGLLTAVTKAPLTAVMLITEMTGTVTQLMPLAVVCLTAYVVADFLGSDPVYEELLQKKIHQIPKVFEGEVIEFEVSVEPDSDLDGMMARYLRLPYGSKLVKVRRHNNEFIPHQDTVFWSGDELFFTADSGFVSEVKKQLDKLN</sequence>
<organism evidence="12 13">
    <name type="scientific">Alkalibacterium pelagium</name>
    <dbReference type="NCBI Taxonomy" id="426702"/>
    <lineage>
        <taxon>Bacteria</taxon>
        <taxon>Bacillati</taxon>
        <taxon>Bacillota</taxon>
        <taxon>Bacilli</taxon>
        <taxon>Lactobacillales</taxon>
        <taxon>Carnobacteriaceae</taxon>
        <taxon>Alkalibacterium</taxon>
    </lineage>
</organism>
<dbReference type="GO" id="GO:0008324">
    <property type="term" value="F:monoatomic cation transmembrane transporter activity"/>
    <property type="evidence" value="ECO:0007669"/>
    <property type="project" value="InterPro"/>
</dbReference>
<dbReference type="EMBL" id="FNZU01000020">
    <property type="protein sequence ID" value="SEL34557.1"/>
    <property type="molecule type" value="Genomic_DNA"/>
</dbReference>
<feature type="transmembrane region" description="Helical" evidence="10">
    <location>
        <begin position="289"/>
        <end position="313"/>
    </location>
</feature>
<evidence type="ECO:0000313" key="12">
    <source>
        <dbReference type="EMBL" id="SEL34557.1"/>
    </source>
</evidence>
<dbReference type="GO" id="GO:0005254">
    <property type="term" value="F:chloride channel activity"/>
    <property type="evidence" value="ECO:0007669"/>
    <property type="project" value="UniProtKB-KW"/>
</dbReference>
<feature type="domain" description="RCK C-terminal" evidence="11">
    <location>
        <begin position="424"/>
        <end position="505"/>
    </location>
</feature>
<gene>
    <name evidence="12" type="ORF">SAMN04488099_12016</name>
</gene>
<dbReference type="AlphaFoldDB" id="A0A1H7PHN3"/>
<dbReference type="Pfam" id="PF02080">
    <property type="entry name" value="TrkA_C"/>
    <property type="match status" value="1"/>
</dbReference>
<feature type="transmembrane region" description="Helical" evidence="10">
    <location>
        <begin position="354"/>
        <end position="371"/>
    </location>
</feature>
<dbReference type="STRING" id="426702.SAMN04488099_12016"/>
<accession>A0A1H7PHN3</accession>
<dbReference type="GO" id="GO:0006813">
    <property type="term" value="P:potassium ion transport"/>
    <property type="evidence" value="ECO:0007669"/>
    <property type="project" value="InterPro"/>
</dbReference>
<dbReference type="Pfam" id="PF00654">
    <property type="entry name" value="Voltage_CLC"/>
    <property type="match status" value="1"/>
</dbReference>
<feature type="transmembrane region" description="Helical" evidence="10">
    <location>
        <begin position="325"/>
        <end position="348"/>
    </location>
</feature>
<evidence type="ECO:0000313" key="13">
    <source>
        <dbReference type="Proteomes" id="UP000199081"/>
    </source>
</evidence>
<feature type="transmembrane region" description="Helical" evidence="10">
    <location>
        <begin position="226"/>
        <end position="243"/>
    </location>
</feature>
<evidence type="ECO:0000256" key="4">
    <source>
        <dbReference type="ARBA" id="ARBA00022989"/>
    </source>
</evidence>
<dbReference type="Proteomes" id="UP000199081">
    <property type="component" value="Unassembled WGS sequence"/>
</dbReference>
<keyword evidence="9" id="KW-0407">Ion channel</keyword>
<name>A0A1H7PHN3_9LACT</name>
<dbReference type="InterPro" id="IPR014743">
    <property type="entry name" value="Cl-channel_core"/>
</dbReference>
<dbReference type="SUPFAM" id="SSF116726">
    <property type="entry name" value="TrkA C-terminal domain-like"/>
    <property type="match status" value="1"/>
</dbReference>
<dbReference type="InterPro" id="IPR001807">
    <property type="entry name" value="ClC"/>
</dbReference>
<feature type="transmembrane region" description="Helical" evidence="10">
    <location>
        <begin position="55"/>
        <end position="75"/>
    </location>
</feature>
<evidence type="ECO:0000256" key="6">
    <source>
        <dbReference type="ARBA" id="ARBA00023136"/>
    </source>
</evidence>
<dbReference type="PANTHER" id="PTHR43427:SF6">
    <property type="entry name" value="CHLORIDE CHANNEL PROTEIN CLC-E"/>
    <property type="match status" value="1"/>
</dbReference>
<dbReference type="InterPro" id="IPR006037">
    <property type="entry name" value="RCK_C"/>
</dbReference>
<protein>
    <submittedName>
        <fullName evidence="12">H+/Cl-antiporter ClcA</fullName>
    </submittedName>
</protein>
<feature type="transmembrane region" description="Helical" evidence="10">
    <location>
        <begin position="12"/>
        <end position="34"/>
    </location>
</feature>
<evidence type="ECO:0000259" key="11">
    <source>
        <dbReference type="PROSITE" id="PS51202"/>
    </source>
</evidence>
<dbReference type="PRINTS" id="PR00762">
    <property type="entry name" value="CLCHANNEL"/>
</dbReference>
<reference evidence="13" key="1">
    <citation type="submission" date="2016-10" db="EMBL/GenBank/DDBJ databases">
        <authorList>
            <person name="Varghese N."/>
            <person name="Submissions S."/>
        </authorList>
    </citation>
    <scope>NUCLEOTIDE SEQUENCE [LARGE SCALE GENOMIC DNA]</scope>
    <source>
        <strain evidence="13">DSM 19183</strain>
    </source>
</reference>
<evidence type="ECO:0000256" key="10">
    <source>
        <dbReference type="SAM" id="Phobius"/>
    </source>
</evidence>
<keyword evidence="4 10" id="KW-1133">Transmembrane helix</keyword>
<evidence type="ECO:0000256" key="9">
    <source>
        <dbReference type="ARBA" id="ARBA00023303"/>
    </source>
</evidence>
<dbReference type="PANTHER" id="PTHR43427">
    <property type="entry name" value="CHLORIDE CHANNEL PROTEIN CLC-E"/>
    <property type="match status" value="1"/>
</dbReference>
<evidence type="ECO:0000256" key="7">
    <source>
        <dbReference type="ARBA" id="ARBA00023173"/>
    </source>
</evidence>